<gene>
    <name evidence="11" type="ORF">ACFSYJ_00930</name>
</gene>
<comment type="caution">
    <text evidence="11">The sequence shown here is derived from an EMBL/GenBank/DDBJ whole genome shotgun (WGS) entry which is preliminary data.</text>
</comment>
<dbReference type="Pfam" id="PF00664">
    <property type="entry name" value="ABC_membrane"/>
    <property type="match status" value="1"/>
</dbReference>
<feature type="transmembrane region" description="Helical" evidence="8">
    <location>
        <begin position="42"/>
        <end position="63"/>
    </location>
</feature>
<dbReference type="GO" id="GO:0005524">
    <property type="term" value="F:ATP binding"/>
    <property type="evidence" value="ECO:0007669"/>
    <property type="project" value="UniProtKB-KW"/>
</dbReference>
<dbReference type="InterPro" id="IPR003439">
    <property type="entry name" value="ABC_transporter-like_ATP-bd"/>
</dbReference>
<keyword evidence="3" id="KW-0547">Nucleotide-binding</keyword>
<dbReference type="InterPro" id="IPR003593">
    <property type="entry name" value="AAA+_ATPase"/>
</dbReference>
<dbReference type="PROSITE" id="PS00211">
    <property type="entry name" value="ABC_TRANSPORTER_1"/>
    <property type="match status" value="1"/>
</dbReference>
<organism evidence="11 12">
    <name type="scientific">Amycolatopsis samaneae</name>
    <dbReference type="NCBI Taxonomy" id="664691"/>
    <lineage>
        <taxon>Bacteria</taxon>
        <taxon>Bacillati</taxon>
        <taxon>Actinomycetota</taxon>
        <taxon>Actinomycetes</taxon>
        <taxon>Pseudonocardiales</taxon>
        <taxon>Pseudonocardiaceae</taxon>
        <taxon>Amycolatopsis</taxon>
    </lineage>
</organism>
<dbReference type="InterPro" id="IPR036640">
    <property type="entry name" value="ABC1_TM_sf"/>
</dbReference>
<evidence type="ECO:0000256" key="1">
    <source>
        <dbReference type="ARBA" id="ARBA00004651"/>
    </source>
</evidence>
<evidence type="ECO:0000256" key="2">
    <source>
        <dbReference type="ARBA" id="ARBA00022692"/>
    </source>
</evidence>
<dbReference type="PANTHER" id="PTHR43394:SF1">
    <property type="entry name" value="ATP-BINDING CASSETTE SUB-FAMILY B MEMBER 10, MITOCHONDRIAL"/>
    <property type="match status" value="1"/>
</dbReference>
<dbReference type="SUPFAM" id="SSF52540">
    <property type="entry name" value="P-loop containing nucleoside triphosphate hydrolases"/>
    <property type="match status" value="1"/>
</dbReference>
<feature type="transmembrane region" description="Helical" evidence="8">
    <location>
        <begin position="75"/>
        <end position="96"/>
    </location>
</feature>
<keyword evidence="4 11" id="KW-0067">ATP-binding</keyword>
<dbReference type="CDD" id="cd18550">
    <property type="entry name" value="ABC_6TM_exporter_like"/>
    <property type="match status" value="1"/>
</dbReference>
<dbReference type="PANTHER" id="PTHR43394">
    <property type="entry name" value="ATP-DEPENDENT PERMEASE MDL1, MITOCHONDRIAL"/>
    <property type="match status" value="1"/>
</dbReference>
<dbReference type="PROSITE" id="PS50893">
    <property type="entry name" value="ABC_TRANSPORTER_2"/>
    <property type="match status" value="1"/>
</dbReference>
<sequence>MTSAGSSWEDLADASRDEPDGGPVKVDRRRVWRLFAPYRWRLGGLLALIAFTSVLGIFTPFIVRAIVDDALANRDLVLLCVLVGALVGFAAVAAIVQVGEVLIASRVGQAVMHDLRVRVYRHLHRLSLRFFTSSRTGEVQSRISNDIGGMQSLVTNSAVELTRSAGAVCVSLAAMLVLDWKLALFSFLSLPLSLWVNRRIGIARQRVTTRQQERLADMSSLVQESLSVQGIVLSRTTGRSRRQVERFTRTSRDVARLEVRSHTAGQWEYSLVILLVSAMPALTYLLGGILMGTGSPVTIGTLVAMIALQEALIWPLEELLQLGVRYRAATALFARIFDYLDRKVDIVEAKDPVVVAPGDVRGDIRLAEVTFRYAEGLPPVLRRIDLEIPGGSRVGVVGATGSGKSTLGLLLARLYDVDSGAITIDGVDVRELAFESLAGMLGVVTQEPYLLHASVADNLRFGKEDATDAELVAAAKVARIHDVVAALPQGYETLVGERGHRFSGGEKQRLALARTILTNPPILLLDEATSALDTRTERAVTEALDTLSADRTIITIAHRLSTVRHADRIIVLDGGEIVEQGTHDELLARDGRYADLVAANRLATG</sequence>
<keyword evidence="12" id="KW-1185">Reference proteome</keyword>
<feature type="region of interest" description="Disordered" evidence="7">
    <location>
        <begin position="1"/>
        <end position="22"/>
    </location>
</feature>
<dbReference type="Gene3D" id="3.40.50.300">
    <property type="entry name" value="P-loop containing nucleotide triphosphate hydrolases"/>
    <property type="match status" value="1"/>
</dbReference>
<dbReference type="InterPro" id="IPR017871">
    <property type="entry name" value="ABC_transporter-like_CS"/>
</dbReference>
<dbReference type="Pfam" id="PF00005">
    <property type="entry name" value="ABC_tran"/>
    <property type="match status" value="1"/>
</dbReference>
<keyword evidence="2 8" id="KW-0812">Transmembrane</keyword>
<evidence type="ECO:0000259" key="10">
    <source>
        <dbReference type="PROSITE" id="PS50929"/>
    </source>
</evidence>
<evidence type="ECO:0000256" key="5">
    <source>
        <dbReference type="ARBA" id="ARBA00022989"/>
    </source>
</evidence>
<feature type="domain" description="ABC transmembrane type-1" evidence="10">
    <location>
        <begin position="44"/>
        <end position="328"/>
    </location>
</feature>
<comment type="subcellular location">
    <subcellularLocation>
        <location evidence="1">Cell membrane</location>
        <topology evidence="1">Multi-pass membrane protein</topology>
    </subcellularLocation>
</comment>
<evidence type="ECO:0000259" key="9">
    <source>
        <dbReference type="PROSITE" id="PS50893"/>
    </source>
</evidence>
<feature type="transmembrane region" description="Helical" evidence="8">
    <location>
        <begin position="165"/>
        <end position="196"/>
    </location>
</feature>
<evidence type="ECO:0000256" key="4">
    <source>
        <dbReference type="ARBA" id="ARBA00022840"/>
    </source>
</evidence>
<dbReference type="InterPro" id="IPR039421">
    <property type="entry name" value="Type_1_exporter"/>
</dbReference>
<dbReference type="InterPro" id="IPR027417">
    <property type="entry name" value="P-loop_NTPase"/>
</dbReference>
<evidence type="ECO:0000256" key="7">
    <source>
        <dbReference type="SAM" id="MobiDB-lite"/>
    </source>
</evidence>
<feature type="transmembrane region" description="Helical" evidence="8">
    <location>
        <begin position="269"/>
        <end position="291"/>
    </location>
</feature>
<dbReference type="Gene3D" id="1.20.1560.10">
    <property type="entry name" value="ABC transporter type 1, transmembrane domain"/>
    <property type="match status" value="1"/>
</dbReference>
<keyword evidence="5 8" id="KW-1133">Transmembrane helix</keyword>
<name>A0ABW5G7E1_9PSEU</name>
<dbReference type="PROSITE" id="PS50929">
    <property type="entry name" value="ABC_TM1F"/>
    <property type="match status" value="1"/>
</dbReference>
<protein>
    <submittedName>
        <fullName evidence="11">ABC transporter ATP-binding protein</fullName>
    </submittedName>
</protein>
<dbReference type="Proteomes" id="UP001597419">
    <property type="component" value="Unassembled WGS sequence"/>
</dbReference>
<evidence type="ECO:0000313" key="12">
    <source>
        <dbReference type="Proteomes" id="UP001597419"/>
    </source>
</evidence>
<evidence type="ECO:0000313" key="11">
    <source>
        <dbReference type="EMBL" id="MFD2457136.1"/>
    </source>
</evidence>
<evidence type="ECO:0000256" key="6">
    <source>
        <dbReference type="ARBA" id="ARBA00023136"/>
    </source>
</evidence>
<dbReference type="InterPro" id="IPR011527">
    <property type="entry name" value="ABC1_TM_dom"/>
</dbReference>
<feature type="domain" description="ABC transporter" evidence="9">
    <location>
        <begin position="364"/>
        <end position="599"/>
    </location>
</feature>
<dbReference type="RefSeq" id="WP_345402234.1">
    <property type="nucleotide sequence ID" value="NZ_BAABHG010000013.1"/>
</dbReference>
<dbReference type="SUPFAM" id="SSF90123">
    <property type="entry name" value="ABC transporter transmembrane region"/>
    <property type="match status" value="1"/>
</dbReference>
<keyword evidence="6 8" id="KW-0472">Membrane</keyword>
<evidence type="ECO:0000256" key="3">
    <source>
        <dbReference type="ARBA" id="ARBA00022741"/>
    </source>
</evidence>
<reference evidence="12" key="1">
    <citation type="journal article" date="2019" name="Int. J. Syst. Evol. Microbiol.">
        <title>The Global Catalogue of Microorganisms (GCM) 10K type strain sequencing project: providing services to taxonomists for standard genome sequencing and annotation.</title>
        <authorList>
            <consortium name="The Broad Institute Genomics Platform"/>
            <consortium name="The Broad Institute Genome Sequencing Center for Infectious Disease"/>
            <person name="Wu L."/>
            <person name="Ma J."/>
        </authorList>
    </citation>
    <scope>NUCLEOTIDE SEQUENCE [LARGE SCALE GENOMIC DNA]</scope>
    <source>
        <strain evidence="12">CGMCC 4.7643</strain>
    </source>
</reference>
<accession>A0ABW5G7E1</accession>
<proteinExistence type="predicted"/>
<evidence type="ECO:0000256" key="8">
    <source>
        <dbReference type="SAM" id="Phobius"/>
    </source>
</evidence>
<dbReference type="EMBL" id="JBHUKU010000001">
    <property type="protein sequence ID" value="MFD2457136.1"/>
    <property type="molecule type" value="Genomic_DNA"/>
</dbReference>
<dbReference type="SMART" id="SM00382">
    <property type="entry name" value="AAA"/>
    <property type="match status" value="1"/>
</dbReference>